<feature type="transmembrane region" description="Helical" evidence="8">
    <location>
        <begin position="118"/>
        <end position="142"/>
    </location>
</feature>
<organism evidence="10 11">
    <name type="scientific">Zarconia navalis LEGE 11467</name>
    <dbReference type="NCBI Taxonomy" id="1828826"/>
    <lineage>
        <taxon>Bacteria</taxon>
        <taxon>Bacillati</taxon>
        <taxon>Cyanobacteriota</taxon>
        <taxon>Cyanophyceae</taxon>
        <taxon>Oscillatoriophycideae</taxon>
        <taxon>Oscillatoriales</taxon>
        <taxon>Oscillatoriales incertae sedis</taxon>
        <taxon>Zarconia</taxon>
        <taxon>Zarconia navalis</taxon>
    </lineage>
</organism>
<feature type="transmembrane region" description="Helical" evidence="8">
    <location>
        <begin position="207"/>
        <end position="223"/>
    </location>
</feature>
<keyword evidence="3" id="KW-0328">Glycosyltransferase</keyword>
<dbReference type="Proteomes" id="UP000621799">
    <property type="component" value="Unassembled WGS sequence"/>
</dbReference>
<evidence type="ECO:0000256" key="6">
    <source>
        <dbReference type="ARBA" id="ARBA00022989"/>
    </source>
</evidence>
<evidence type="ECO:0000256" key="5">
    <source>
        <dbReference type="ARBA" id="ARBA00022692"/>
    </source>
</evidence>
<feature type="transmembrane region" description="Helical" evidence="8">
    <location>
        <begin position="395"/>
        <end position="414"/>
    </location>
</feature>
<keyword evidence="7 8" id="KW-0472">Membrane</keyword>
<feature type="transmembrane region" description="Helical" evidence="8">
    <location>
        <begin position="229"/>
        <end position="250"/>
    </location>
</feature>
<feature type="transmembrane region" description="Helical" evidence="8">
    <location>
        <begin position="435"/>
        <end position="455"/>
    </location>
</feature>
<evidence type="ECO:0000256" key="3">
    <source>
        <dbReference type="ARBA" id="ARBA00022676"/>
    </source>
</evidence>
<keyword evidence="5 8" id="KW-0812">Transmembrane</keyword>
<dbReference type="GO" id="GO:0005886">
    <property type="term" value="C:plasma membrane"/>
    <property type="evidence" value="ECO:0007669"/>
    <property type="project" value="UniProtKB-SubCell"/>
</dbReference>
<dbReference type="RefSeq" id="WP_264322586.1">
    <property type="nucleotide sequence ID" value="NZ_JADEXN010000354.1"/>
</dbReference>
<keyword evidence="11" id="KW-1185">Reference proteome</keyword>
<dbReference type="GO" id="GO:0016763">
    <property type="term" value="F:pentosyltransferase activity"/>
    <property type="evidence" value="ECO:0007669"/>
    <property type="project" value="TreeGrafter"/>
</dbReference>
<evidence type="ECO:0000256" key="4">
    <source>
        <dbReference type="ARBA" id="ARBA00022679"/>
    </source>
</evidence>
<feature type="transmembrane region" description="Helical" evidence="8">
    <location>
        <begin position="177"/>
        <end position="195"/>
    </location>
</feature>
<evidence type="ECO:0000313" key="11">
    <source>
        <dbReference type="Proteomes" id="UP000621799"/>
    </source>
</evidence>
<comment type="caution">
    <text evidence="10">The sequence shown here is derived from an EMBL/GenBank/DDBJ whole genome shotgun (WGS) entry which is preliminary data.</text>
</comment>
<dbReference type="InterPro" id="IPR003342">
    <property type="entry name" value="ArnT-like_N"/>
</dbReference>
<keyword evidence="2" id="KW-1003">Cell membrane</keyword>
<comment type="subcellular location">
    <subcellularLocation>
        <location evidence="1">Cell membrane</location>
        <topology evidence="1">Multi-pass membrane protein</topology>
    </subcellularLocation>
</comment>
<proteinExistence type="predicted"/>
<dbReference type="AlphaFoldDB" id="A0A928W374"/>
<keyword evidence="4" id="KW-0808">Transferase</keyword>
<dbReference type="PANTHER" id="PTHR33908:SF11">
    <property type="entry name" value="MEMBRANE PROTEIN"/>
    <property type="match status" value="1"/>
</dbReference>
<dbReference type="Pfam" id="PF02366">
    <property type="entry name" value="PMT"/>
    <property type="match status" value="1"/>
</dbReference>
<evidence type="ECO:0000256" key="8">
    <source>
        <dbReference type="SAM" id="Phobius"/>
    </source>
</evidence>
<feature type="transmembrane region" description="Helical" evidence="8">
    <location>
        <begin position="151"/>
        <end position="171"/>
    </location>
</feature>
<feature type="transmembrane region" description="Helical" evidence="8">
    <location>
        <begin position="317"/>
        <end position="341"/>
    </location>
</feature>
<dbReference type="GO" id="GO:0009103">
    <property type="term" value="P:lipopolysaccharide biosynthetic process"/>
    <property type="evidence" value="ECO:0007669"/>
    <property type="project" value="UniProtKB-ARBA"/>
</dbReference>
<evidence type="ECO:0000256" key="2">
    <source>
        <dbReference type="ARBA" id="ARBA00022475"/>
    </source>
</evidence>
<sequence length="723" mass="81611">MTRLSKLRKSERLATGSDTALLLGIFVISLALRAIAIDVPVNLDEVSWMERGSEFFRQFLEEDYQDTYLRHHPGIVNMWIVGSGMFVNCRLHELMPGLFDLAEGLTVRECMKSEQFSIALFILPRLFQALITAICTCALYALTQRLLGKSIALVATVLLILDPFFLAYQRFVTTDAMQVDLSTLGLLLLLLYLRGNGKTSRRTLRDRLGLLASGVLMGLATAAKIPALFVLPAVFTWIACIELGMWQPVFRPRGWLPQIFDLTLWLAAIPATIYAIWPVLWVAPEATLHRLYQGLLEESQRGFFFFWGQLTDAPNALFYPVVLVYRLSPAIFVGGLIYTLARLRPQLYRWFGKNLPLGKTGFAQINARPELNALILAVAWILVVLSLLDSKIDRYILPTVPFLAMLAATAWLQVWHWLQRKFPRLARTLGIKANLAVSCALFAIVAQLAVLLPHFPYYITYFNPLAGGSRVAQHLLMVGQGEGLDRAARWLNKSPEAERTLVASAYSKALEPYFLGEATNIGRDKPSPERLRRWVGAHRIVLYFNQFQRQIPDGEFLAYFRGQQPLYTLHIDGLDYVNIYPGPTLLPEDLARIQSPVNTTFTPSIRLLGYDLNRDRWTPEKPGKITLYWHFLEDALPNLEVEIALVNVSDEVPHKWQSPLVNGYLGQTDSIALGTLLRDFHQLPLTSDIVPGRYQIQVRLVFPDAIQPANANPTILGEVEIGD</sequence>
<keyword evidence="6 8" id="KW-1133">Transmembrane helix</keyword>
<dbReference type="GO" id="GO:0006493">
    <property type="term" value="P:protein O-linked glycosylation"/>
    <property type="evidence" value="ECO:0007669"/>
    <property type="project" value="InterPro"/>
</dbReference>
<dbReference type="GO" id="GO:0000030">
    <property type="term" value="F:mannosyltransferase activity"/>
    <property type="evidence" value="ECO:0007669"/>
    <property type="project" value="InterPro"/>
</dbReference>
<feature type="transmembrane region" description="Helical" evidence="8">
    <location>
        <begin position="262"/>
        <end position="283"/>
    </location>
</feature>
<dbReference type="InterPro" id="IPR050297">
    <property type="entry name" value="LipidA_mod_glycosyltrf_83"/>
</dbReference>
<dbReference type="PANTHER" id="PTHR33908">
    <property type="entry name" value="MANNOSYLTRANSFERASE YKCB-RELATED"/>
    <property type="match status" value="1"/>
</dbReference>
<feature type="transmembrane region" description="Helical" evidence="8">
    <location>
        <begin position="371"/>
        <end position="389"/>
    </location>
</feature>
<feature type="domain" description="ArnT-like N-terminal" evidence="9">
    <location>
        <begin position="117"/>
        <end position="277"/>
    </location>
</feature>
<evidence type="ECO:0000256" key="1">
    <source>
        <dbReference type="ARBA" id="ARBA00004651"/>
    </source>
</evidence>
<name>A0A928W374_9CYAN</name>
<evidence type="ECO:0000313" key="10">
    <source>
        <dbReference type="EMBL" id="MBE9042425.1"/>
    </source>
</evidence>
<gene>
    <name evidence="10" type="ORF">IQ235_16765</name>
</gene>
<evidence type="ECO:0000259" key="9">
    <source>
        <dbReference type="Pfam" id="PF02366"/>
    </source>
</evidence>
<protein>
    <submittedName>
        <fullName evidence="10">Phospholipid carrier-dependent glycosyltransferase</fullName>
    </submittedName>
</protein>
<evidence type="ECO:0000256" key="7">
    <source>
        <dbReference type="ARBA" id="ARBA00023136"/>
    </source>
</evidence>
<reference evidence="10" key="1">
    <citation type="submission" date="2020-10" db="EMBL/GenBank/DDBJ databases">
        <authorList>
            <person name="Castelo-Branco R."/>
            <person name="Eusebio N."/>
            <person name="Adriana R."/>
            <person name="Vieira A."/>
            <person name="Brugerolle De Fraissinette N."/>
            <person name="Rezende De Castro R."/>
            <person name="Schneider M.P."/>
            <person name="Vasconcelos V."/>
            <person name="Leao P.N."/>
        </authorList>
    </citation>
    <scope>NUCLEOTIDE SEQUENCE</scope>
    <source>
        <strain evidence="10">LEGE 11467</strain>
    </source>
</reference>
<accession>A0A928W374</accession>
<dbReference type="EMBL" id="JADEXN010000354">
    <property type="protein sequence ID" value="MBE9042425.1"/>
    <property type="molecule type" value="Genomic_DNA"/>
</dbReference>